<dbReference type="PROSITE" id="PS00350">
    <property type="entry name" value="MADS_BOX_1"/>
    <property type="match status" value="1"/>
</dbReference>
<dbReference type="AlphaFoldDB" id="A0A2L0E6T3"/>
<name>A0A2L0E6T3_CRYPA</name>
<dbReference type="Gene3D" id="3.40.1810.10">
    <property type="entry name" value="Transcription factor, MADS-box"/>
    <property type="match status" value="1"/>
</dbReference>
<evidence type="ECO:0000256" key="1">
    <source>
        <dbReference type="ARBA" id="ARBA00004123"/>
    </source>
</evidence>
<dbReference type="GO" id="GO:0045944">
    <property type="term" value="P:positive regulation of transcription by RNA polymerase II"/>
    <property type="evidence" value="ECO:0007669"/>
    <property type="project" value="InterPro"/>
</dbReference>
<proteinExistence type="predicted"/>
<dbReference type="SMART" id="SM00432">
    <property type="entry name" value="MADS"/>
    <property type="match status" value="1"/>
</dbReference>
<feature type="region of interest" description="Disordered" evidence="6">
    <location>
        <begin position="130"/>
        <end position="184"/>
    </location>
</feature>
<keyword evidence="4" id="KW-0804">Transcription</keyword>
<dbReference type="GO" id="GO:0046983">
    <property type="term" value="F:protein dimerization activity"/>
    <property type="evidence" value="ECO:0007669"/>
    <property type="project" value="InterPro"/>
</dbReference>
<keyword evidence="2" id="KW-0805">Transcription regulation</keyword>
<accession>A0A2L0E6T3</accession>
<dbReference type="GO" id="GO:0005634">
    <property type="term" value="C:nucleus"/>
    <property type="evidence" value="ECO:0007669"/>
    <property type="project" value="UniProtKB-SubCell"/>
</dbReference>
<dbReference type="PRINTS" id="PR00404">
    <property type="entry name" value="MADSDOMAIN"/>
</dbReference>
<evidence type="ECO:0000256" key="6">
    <source>
        <dbReference type="SAM" id="MobiDB-lite"/>
    </source>
</evidence>
<gene>
    <name evidence="8" type="primary">Mcm1</name>
</gene>
<feature type="region of interest" description="Disordered" evidence="6">
    <location>
        <begin position="1"/>
        <end position="52"/>
    </location>
</feature>
<reference evidence="8" key="2">
    <citation type="submission" date="2017-09" db="EMBL/GenBank/DDBJ databases">
        <authorList>
            <person name="Ehlers B."/>
            <person name="Leendertz F.H."/>
        </authorList>
    </citation>
    <scope>NUCLEOTIDE SEQUENCE</scope>
</reference>
<dbReference type="InterPro" id="IPR050142">
    <property type="entry name" value="MADS-box/MEF2_TF"/>
</dbReference>
<dbReference type="CDD" id="cd00266">
    <property type="entry name" value="MADS_SRF_like"/>
    <property type="match status" value="1"/>
</dbReference>
<feature type="compositionally biased region" description="Pro residues" evidence="6">
    <location>
        <begin position="166"/>
        <end position="177"/>
    </location>
</feature>
<evidence type="ECO:0000313" key="8">
    <source>
        <dbReference type="EMBL" id="AUX13159.1"/>
    </source>
</evidence>
<reference evidence="8" key="1">
    <citation type="journal article" date="2017" name="Mycobiology">
        <title>Role of MAPK Signaling Pathways in Regulating the Hydrophobin Cryparin in the Chestnut Blight Fungus Cryphonectria parasitica.</title>
        <authorList>
            <person name="So K.K."/>
            <person name="Kim D.H."/>
        </authorList>
    </citation>
    <scope>NUCLEOTIDE SEQUENCE</scope>
</reference>
<keyword evidence="3" id="KW-0238">DNA-binding</keyword>
<dbReference type="InterPro" id="IPR033897">
    <property type="entry name" value="SRF-like_MADS-box"/>
</dbReference>
<evidence type="ECO:0000256" key="4">
    <source>
        <dbReference type="ARBA" id="ARBA00023163"/>
    </source>
</evidence>
<dbReference type="GO" id="GO:0000981">
    <property type="term" value="F:DNA-binding transcription factor activity, RNA polymerase II-specific"/>
    <property type="evidence" value="ECO:0007669"/>
    <property type="project" value="InterPro"/>
</dbReference>
<sequence length="217" mass="23478">MADITDQHDQTSPTELDDHAGNGTPGDVSRGVKRARPSAGSDDDDDEKGGRERRKIEIKFIADKSRRHITFSKRKAGIMKKAYELSVLTGTQVLLLVVSETGLVYTFTTPKLQPLVTKAEGKNLIQACLNAPEPNQGNDNGVDEGAQVESPEEPPNSHMQQQPGRGMPPNPHMPPGYMPNVGPIDPSSALAYSSYVQRGGQYGMPPSGMPQHAQHQS</sequence>
<evidence type="ECO:0000256" key="2">
    <source>
        <dbReference type="ARBA" id="ARBA00023015"/>
    </source>
</evidence>
<dbReference type="Pfam" id="PF00319">
    <property type="entry name" value="SRF-TF"/>
    <property type="match status" value="1"/>
</dbReference>
<dbReference type="FunFam" id="3.40.1810.10:FF:000002">
    <property type="entry name" value="Serum response factor b"/>
    <property type="match status" value="1"/>
</dbReference>
<dbReference type="InterPro" id="IPR036879">
    <property type="entry name" value="TF_MADSbox_sf"/>
</dbReference>
<protein>
    <submittedName>
        <fullName evidence="8">MCM1</fullName>
    </submittedName>
</protein>
<dbReference type="SUPFAM" id="SSF55455">
    <property type="entry name" value="SRF-like"/>
    <property type="match status" value="1"/>
</dbReference>
<keyword evidence="5" id="KW-0539">Nucleus</keyword>
<evidence type="ECO:0000256" key="5">
    <source>
        <dbReference type="ARBA" id="ARBA00023242"/>
    </source>
</evidence>
<dbReference type="OMA" id="GGHYPQD"/>
<dbReference type="PROSITE" id="PS50066">
    <property type="entry name" value="MADS_BOX_2"/>
    <property type="match status" value="1"/>
</dbReference>
<evidence type="ECO:0000256" key="3">
    <source>
        <dbReference type="ARBA" id="ARBA00023125"/>
    </source>
</evidence>
<dbReference type="EMBL" id="MF969092">
    <property type="protein sequence ID" value="AUX13159.1"/>
    <property type="molecule type" value="Genomic_DNA"/>
</dbReference>
<comment type="subcellular location">
    <subcellularLocation>
        <location evidence="1">Nucleus</location>
    </subcellularLocation>
</comment>
<feature type="domain" description="MADS-box" evidence="7">
    <location>
        <begin position="51"/>
        <end position="111"/>
    </location>
</feature>
<evidence type="ECO:0000259" key="7">
    <source>
        <dbReference type="PROSITE" id="PS50066"/>
    </source>
</evidence>
<dbReference type="PANTHER" id="PTHR48019">
    <property type="entry name" value="SERUM RESPONSE FACTOR HOMOLOG"/>
    <property type="match status" value="1"/>
</dbReference>
<dbReference type="GO" id="GO:0000987">
    <property type="term" value="F:cis-regulatory region sequence-specific DNA binding"/>
    <property type="evidence" value="ECO:0007669"/>
    <property type="project" value="InterPro"/>
</dbReference>
<feature type="region of interest" description="Disordered" evidence="6">
    <location>
        <begin position="197"/>
        <end position="217"/>
    </location>
</feature>
<dbReference type="InterPro" id="IPR002100">
    <property type="entry name" value="TF_MADSbox"/>
</dbReference>
<organism evidence="8">
    <name type="scientific">Cryphonectria parasitica</name>
    <name type="common">Chestnut blight fungus</name>
    <name type="synonym">Endothia parasitica</name>
    <dbReference type="NCBI Taxonomy" id="5116"/>
    <lineage>
        <taxon>Eukaryota</taxon>
        <taxon>Fungi</taxon>
        <taxon>Dikarya</taxon>
        <taxon>Ascomycota</taxon>
        <taxon>Pezizomycotina</taxon>
        <taxon>Sordariomycetes</taxon>
        <taxon>Sordariomycetidae</taxon>
        <taxon>Diaporthales</taxon>
        <taxon>Cryphonectriaceae</taxon>
        <taxon>Cryphonectria-Endothia species complex</taxon>
        <taxon>Cryphonectria</taxon>
    </lineage>
</organism>